<accession>A0A132F3V9</accession>
<dbReference type="Proteomes" id="UP000061512">
    <property type="component" value="Unassembled WGS sequence"/>
</dbReference>
<proteinExistence type="predicted"/>
<feature type="transmembrane region" description="Helical" evidence="2">
    <location>
        <begin position="20"/>
        <end position="37"/>
    </location>
</feature>
<keyword evidence="2" id="KW-0812">Transmembrane</keyword>
<evidence type="ECO:0000313" key="3">
    <source>
        <dbReference type="EMBL" id="KWF68427.1"/>
    </source>
</evidence>
<evidence type="ECO:0000256" key="2">
    <source>
        <dbReference type="SAM" id="Phobius"/>
    </source>
</evidence>
<dbReference type="EMBL" id="LPJX01000025">
    <property type="protein sequence ID" value="KWF68427.1"/>
    <property type="molecule type" value="Genomic_DNA"/>
</dbReference>
<sequence length="471" mass="49771">MAGDSPVADASTRSPVRQAIWVVVTFVAVWLAVAAYWKTTHHLPSIRELLLSGIGVPLLLVIGIVSIRKSFNPVHRPTPKRAPQIADTAAETPDGDPARNWTMALLDASMRLPAGMNVDEVLALARDGKVVGLHPTLRRLDGAKVFAGSAESIWRDDFDDGMLALGAKASGNDEQRRAMLLAAETIDELMQRHAITPVASPKDALQAEVPPFQLHLLLPERWRADAPTLTAWLDRHLARGHWQPGVAPAKTVIVAHSIEALEALDALNVELNQQPSTSRHIVLACDSTLSQQTVDLLDAAGRLFAHDHPDGQIPGEGACALLLALPTAASASDTAQIHRLVVAELPMSDTRTGQPNGDTVAGLLQKALAQSSHPDLAIADCALVSDADQRISSRAEISDAARQAWPADVDTRPRCHHLGIANGDSGAVLALSTIAAAGAHSVAARQSTLAVSIGAPTIRSALLVSHPAPLG</sequence>
<keyword evidence="2" id="KW-0472">Membrane</keyword>
<evidence type="ECO:0008006" key="5">
    <source>
        <dbReference type="Google" id="ProtNLM"/>
    </source>
</evidence>
<name>A0A132F3V9_9BURK</name>
<reference evidence="3 4" key="1">
    <citation type="submission" date="2015-11" db="EMBL/GenBank/DDBJ databases">
        <title>Expanding the genomic diversity of Burkholderia species for the development of highly accurate diagnostics.</title>
        <authorList>
            <person name="Sahl J."/>
            <person name="Keim P."/>
            <person name="Wagner D."/>
        </authorList>
    </citation>
    <scope>NUCLEOTIDE SEQUENCE [LARGE SCALE GENOMIC DNA]</scope>
    <source>
        <strain evidence="3 4">MSMB574WGS</strain>
    </source>
</reference>
<feature type="region of interest" description="Disordered" evidence="1">
    <location>
        <begin position="75"/>
        <end position="97"/>
    </location>
</feature>
<evidence type="ECO:0000256" key="1">
    <source>
        <dbReference type="SAM" id="MobiDB-lite"/>
    </source>
</evidence>
<evidence type="ECO:0000313" key="4">
    <source>
        <dbReference type="Proteomes" id="UP000061512"/>
    </source>
</evidence>
<organism evidence="3 4">
    <name type="scientific">Burkholderia pseudomultivorans</name>
    <dbReference type="NCBI Taxonomy" id="1207504"/>
    <lineage>
        <taxon>Bacteria</taxon>
        <taxon>Pseudomonadati</taxon>
        <taxon>Pseudomonadota</taxon>
        <taxon>Betaproteobacteria</taxon>
        <taxon>Burkholderiales</taxon>
        <taxon>Burkholderiaceae</taxon>
        <taxon>Burkholderia</taxon>
        <taxon>Burkholderia cepacia complex</taxon>
    </lineage>
</organism>
<protein>
    <recommendedName>
        <fullName evidence="5">Transmembrane protein</fullName>
    </recommendedName>
</protein>
<feature type="transmembrane region" description="Helical" evidence="2">
    <location>
        <begin position="49"/>
        <end position="67"/>
    </location>
</feature>
<keyword evidence="2" id="KW-1133">Transmembrane helix</keyword>
<dbReference type="AlphaFoldDB" id="A0A132F3V9"/>
<gene>
    <name evidence="3" type="ORF">WT57_13230</name>
</gene>
<comment type="caution">
    <text evidence="3">The sequence shown here is derived from an EMBL/GenBank/DDBJ whole genome shotgun (WGS) entry which is preliminary data.</text>
</comment>